<dbReference type="KEGG" id="blag:BLTE_20680"/>
<protein>
    <submittedName>
        <fullName evidence="1">Uncharacterized protein</fullName>
    </submittedName>
</protein>
<dbReference type="EMBL" id="AP018907">
    <property type="protein sequence ID" value="BBF93383.1"/>
    <property type="molecule type" value="Genomic_DNA"/>
</dbReference>
<dbReference type="AlphaFoldDB" id="A0A348G1F0"/>
<name>A0A348G1F0_9HYPH</name>
<dbReference type="OrthoDB" id="8245380at2"/>
<evidence type="ECO:0000313" key="1">
    <source>
        <dbReference type="EMBL" id="BBF93383.1"/>
    </source>
</evidence>
<accession>A0A348G1F0</accession>
<keyword evidence="2" id="KW-1185">Reference proteome</keyword>
<reference evidence="1 2" key="1">
    <citation type="submission" date="2018-08" db="EMBL/GenBank/DDBJ databases">
        <title>Complete genome sequencing of Blastochloris tepida GI.</title>
        <authorList>
            <person name="Tsukatani Y."/>
            <person name="Mori H."/>
        </authorList>
    </citation>
    <scope>NUCLEOTIDE SEQUENCE [LARGE SCALE GENOMIC DNA]</scope>
    <source>
        <strain evidence="1 2">GI</strain>
    </source>
</reference>
<evidence type="ECO:0000313" key="2">
    <source>
        <dbReference type="Proteomes" id="UP000266934"/>
    </source>
</evidence>
<gene>
    <name evidence="1" type="ORF">BLTE_20680</name>
</gene>
<dbReference type="RefSeq" id="WP_160140577.1">
    <property type="nucleotide sequence ID" value="NZ_AP018907.1"/>
</dbReference>
<sequence>MSLWQFAACIDGWNRANGAEVPPEPLSPGEFDDLLARHADFVTHTVH</sequence>
<dbReference type="Proteomes" id="UP000266934">
    <property type="component" value="Chromosome"/>
</dbReference>
<proteinExistence type="predicted"/>
<organism evidence="1 2">
    <name type="scientific">Blastochloris tepida</name>
    <dbReference type="NCBI Taxonomy" id="2233851"/>
    <lineage>
        <taxon>Bacteria</taxon>
        <taxon>Pseudomonadati</taxon>
        <taxon>Pseudomonadota</taxon>
        <taxon>Alphaproteobacteria</taxon>
        <taxon>Hyphomicrobiales</taxon>
        <taxon>Blastochloridaceae</taxon>
        <taxon>Blastochloris</taxon>
    </lineage>
</organism>